<gene>
    <name evidence="11" type="ORF">AN481_03860</name>
</gene>
<keyword evidence="9 10" id="KW-0472">Membrane</keyword>
<dbReference type="UniPathway" id="UPA00196"/>
<dbReference type="EMBL" id="LJOY01000008">
    <property type="protein sequence ID" value="OBQ26699.1"/>
    <property type="molecule type" value="Genomic_DNA"/>
</dbReference>
<dbReference type="GO" id="GO:0031501">
    <property type="term" value="C:mannosyltransferase complex"/>
    <property type="evidence" value="ECO:0007669"/>
    <property type="project" value="TreeGrafter"/>
</dbReference>
<comment type="caution">
    <text evidence="11">The sequence shown here is derived from an EMBL/GenBank/DDBJ whole genome shotgun (WGS) entry which is preliminary data.</text>
</comment>
<dbReference type="InterPro" id="IPR007315">
    <property type="entry name" value="PIG-V/Gpi18"/>
</dbReference>
<reference evidence="11 12" key="1">
    <citation type="submission" date="2015-09" db="EMBL/GenBank/DDBJ databases">
        <title>Whole genome shotgun sequence assembly of Aphanizomenon flos-aquae UKL13.</title>
        <authorList>
            <person name="Driscoll C."/>
        </authorList>
    </citation>
    <scope>NUCLEOTIDE SEQUENCE [LARGE SCALE GENOMIC DNA]</scope>
    <source>
        <strain evidence="11">MDT13</strain>
    </source>
</reference>
<evidence type="ECO:0000256" key="6">
    <source>
        <dbReference type="ARBA" id="ARBA00022692"/>
    </source>
</evidence>
<dbReference type="GO" id="GO:0006506">
    <property type="term" value="P:GPI anchor biosynthetic process"/>
    <property type="evidence" value="ECO:0007669"/>
    <property type="project" value="UniProtKB-UniPathway"/>
</dbReference>
<sequence length="421" mass="47668">MEIIKCQKLINNSLFFPIVMWLTSRLTITIAMLVFAPLLPIPTDGMKATFSWDIFYAFDSLHYEKIATSGYNFSIHEKEYSVAFFPLFPLLIHSFMMFGLPFKVAGILVNNLAFLIALLVLYSWVNEFYSKSAARWTTAVFTWFPASLFCTVIYSEGLYLLFSTAALRAFDKKQSAWVALWGAIATAARPTGIALIPAFLLTSWQEKRGIKFYLASLATSGGLFIYSLYCQIKFGDALAFIHAQKAWRPSLGFDWQSWLRIIMQITIGPVNTVSGYLKDPWYPLLFMIIVISSYLLWYFRKILGSVKVDYGFYALILFLWLLGGDPLINAVPILGGAYLLWHLRTQLTPITLIYGFSALALILASGGTWSLNRIAYGIISLSVALGVLLSRYPRWGYMSIGFFAILVITFSIRFAQKLWVA</sequence>
<comment type="subcellular location">
    <subcellularLocation>
        <location evidence="1">Endoplasmic reticulum membrane</location>
        <topology evidence="1">Multi-pass membrane protein</topology>
    </subcellularLocation>
</comment>
<keyword evidence="8 10" id="KW-1133">Transmembrane helix</keyword>
<keyword evidence="7" id="KW-0256">Endoplasmic reticulum</keyword>
<feature type="transmembrane region" description="Helical" evidence="10">
    <location>
        <begin position="281"/>
        <end position="299"/>
    </location>
</feature>
<feature type="transmembrane region" description="Helical" evidence="10">
    <location>
        <begin position="175"/>
        <end position="200"/>
    </location>
</feature>
<dbReference type="GO" id="GO:0000009">
    <property type="term" value="F:alpha-1,6-mannosyltransferase activity"/>
    <property type="evidence" value="ECO:0007669"/>
    <property type="project" value="InterPro"/>
</dbReference>
<dbReference type="Pfam" id="PF04188">
    <property type="entry name" value="Mannosyl_trans2"/>
    <property type="match status" value="1"/>
</dbReference>
<feature type="transmembrane region" description="Helical" evidence="10">
    <location>
        <begin position="395"/>
        <end position="415"/>
    </location>
</feature>
<evidence type="ECO:0000313" key="11">
    <source>
        <dbReference type="EMBL" id="OBQ26699.1"/>
    </source>
</evidence>
<evidence type="ECO:0008006" key="13">
    <source>
        <dbReference type="Google" id="ProtNLM"/>
    </source>
</evidence>
<feature type="transmembrane region" description="Helical" evidence="10">
    <location>
        <begin position="136"/>
        <end position="155"/>
    </location>
</feature>
<feature type="transmembrane region" description="Helical" evidence="10">
    <location>
        <begin position="104"/>
        <end position="124"/>
    </location>
</feature>
<feature type="transmembrane region" description="Helical" evidence="10">
    <location>
        <begin position="18"/>
        <end position="39"/>
    </location>
</feature>
<evidence type="ECO:0000256" key="5">
    <source>
        <dbReference type="ARBA" id="ARBA00022679"/>
    </source>
</evidence>
<comment type="pathway">
    <text evidence="2">Glycolipid biosynthesis; glycosylphosphatidylinositol-anchor biosynthesis.</text>
</comment>
<accession>A0A1B7W0C0</accession>
<evidence type="ECO:0000256" key="9">
    <source>
        <dbReference type="ARBA" id="ARBA00023136"/>
    </source>
</evidence>
<dbReference type="AlphaFoldDB" id="A0A1B7W0C0"/>
<dbReference type="PATRIC" id="fig|1710894.3.peg.1231"/>
<keyword evidence="4" id="KW-0328">Glycosyltransferase</keyword>
<evidence type="ECO:0000313" key="12">
    <source>
        <dbReference type="Proteomes" id="UP000092382"/>
    </source>
</evidence>
<organism evidence="11 12">
    <name type="scientific">Aphanizomenon flos-aquae LD13</name>
    <dbReference type="NCBI Taxonomy" id="1710894"/>
    <lineage>
        <taxon>Bacteria</taxon>
        <taxon>Bacillati</taxon>
        <taxon>Cyanobacteriota</taxon>
        <taxon>Cyanophyceae</taxon>
        <taxon>Nostocales</taxon>
        <taxon>Aphanizomenonaceae</taxon>
        <taxon>Aphanizomenon</taxon>
    </lineage>
</organism>
<dbReference type="STRING" id="1803587.GCA_001593825_00882"/>
<name>A0A1B7W0C0_APHFL</name>
<evidence type="ECO:0000256" key="10">
    <source>
        <dbReference type="SAM" id="Phobius"/>
    </source>
</evidence>
<feature type="transmembrane region" description="Helical" evidence="10">
    <location>
        <begin position="212"/>
        <end position="229"/>
    </location>
</feature>
<keyword evidence="3" id="KW-0337">GPI-anchor biosynthesis</keyword>
<dbReference type="GO" id="GO:0016020">
    <property type="term" value="C:membrane"/>
    <property type="evidence" value="ECO:0007669"/>
    <property type="project" value="GOC"/>
</dbReference>
<dbReference type="GO" id="GO:0004376">
    <property type="term" value="F:GPI mannosyltransferase activity"/>
    <property type="evidence" value="ECO:0007669"/>
    <property type="project" value="InterPro"/>
</dbReference>
<feature type="transmembrane region" description="Helical" evidence="10">
    <location>
        <begin position="311"/>
        <end position="341"/>
    </location>
</feature>
<dbReference type="Proteomes" id="UP000092382">
    <property type="component" value="Unassembled WGS sequence"/>
</dbReference>
<keyword evidence="6 10" id="KW-0812">Transmembrane</keyword>
<evidence type="ECO:0000256" key="1">
    <source>
        <dbReference type="ARBA" id="ARBA00004477"/>
    </source>
</evidence>
<evidence type="ECO:0000256" key="2">
    <source>
        <dbReference type="ARBA" id="ARBA00004687"/>
    </source>
</evidence>
<dbReference type="PANTHER" id="PTHR12468">
    <property type="entry name" value="GPI MANNOSYLTRANSFERASE 2"/>
    <property type="match status" value="1"/>
</dbReference>
<feature type="transmembrane region" description="Helical" evidence="10">
    <location>
        <begin position="347"/>
        <end position="364"/>
    </location>
</feature>
<keyword evidence="5" id="KW-0808">Transferase</keyword>
<protein>
    <recommendedName>
        <fullName evidence="13">Glycosyltransferase RgtA/B/C/D-like domain-containing protein</fullName>
    </recommendedName>
</protein>
<evidence type="ECO:0000256" key="7">
    <source>
        <dbReference type="ARBA" id="ARBA00022824"/>
    </source>
</evidence>
<evidence type="ECO:0000256" key="8">
    <source>
        <dbReference type="ARBA" id="ARBA00022989"/>
    </source>
</evidence>
<dbReference type="PANTHER" id="PTHR12468:SF2">
    <property type="entry name" value="GPI MANNOSYLTRANSFERASE 2"/>
    <property type="match status" value="1"/>
</dbReference>
<evidence type="ECO:0000256" key="3">
    <source>
        <dbReference type="ARBA" id="ARBA00022502"/>
    </source>
</evidence>
<proteinExistence type="predicted"/>
<evidence type="ECO:0000256" key="4">
    <source>
        <dbReference type="ARBA" id="ARBA00022676"/>
    </source>
</evidence>